<dbReference type="Proteomes" id="UP000264883">
    <property type="component" value="Chromosome"/>
</dbReference>
<dbReference type="SUPFAM" id="SSF103642">
    <property type="entry name" value="Sec-C motif"/>
    <property type="match status" value="1"/>
</dbReference>
<reference evidence="1 2" key="1">
    <citation type="submission" date="2016-08" db="EMBL/GenBank/DDBJ databases">
        <title>Complete Genome Sequence Of The Indigo Reducing Clostridium isatidis DSM15098.</title>
        <authorList>
            <person name="Little G.T."/>
            <person name="Minton N.P."/>
        </authorList>
    </citation>
    <scope>NUCLEOTIDE SEQUENCE [LARGE SCALE GENOMIC DNA]</scope>
    <source>
        <strain evidence="1 2">DSM 15098</strain>
    </source>
</reference>
<organism evidence="1 2">
    <name type="scientific">Clostridium isatidis</name>
    <dbReference type="NCBI Taxonomy" id="182773"/>
    <lineage>
        <taxon>Bacteria</taxon>
        <taxon>Bacillati</taxon>
        <taxon>Bacillota</taxon>
        <taxon>Clostridia</taxon>
        <taxon>Eubacteriales</taxon>
        <taxon>Clostridiaceae</taxon>
        <taxon>Clostridium</taxon>
    </lineage>
</organism>
<evidence type="ECO:0008006" key="3">
    <source>
        <dbReference type="Google" id="ProtNLM"/>
    </source>
</evidence>
<dbReference type="OrthoDB" id="9814022at2"/>
<dbReference type="KEGG" id="cia:BEN51_05970"/>
<name>A0A343JBX9_9CLOT</name>
<dbReference type="EMBL" id="CP016786">
    <property type="protein sequence ID" value="ASW43037.1"/>
    <property type="molecule type" value="Genomic_DNA"/>
</dbReference>
<dbReference type="AlphaFoldDB" id="A0A343JBX9"/>
<dbReference type="PANTHER" id="PTHR33747:SF1">
    <property type="entry name" value="ADENYLATE CYCLASE-ASSOCIATED CAP C-TERMINAL DOMAIN-CONTAINING PROTEIN"/>
    <property type="match status" value="1"/>
</dbReference>
<gene>
    <name evidence="1" type="ORF">BEN51_05970</name>
</gene>
<evidence type="ECO:0000313" key="2">
    <source>
        <dbReference type="Proteomes" id="UP000264883"/>
    </source>
</evidence>
<keyword evidence="2" id="KW-1185">Reference proteome</keyword>
<dbReference type="Pfam" id="PF02810">
    <property type="entry name" value="SEC-C"/>
    <property type="match status" value="1"/>
</dbReference>
<proteinExistence type="predicted"/>
<protein>
    <recommendedName>
        <fullName evidence="3">Zinc chelation protein SecC</fullName>
    </recommendedName>
</protein>
<dbReference type="RefSeq" id="WP_119865176.1">
    <property type="nucleotide sequence ID" value="NZ_CP016786.1"/>
</dbReference>
<dbReference type="PANTHER" id="PTHR33747">
    <property type="entry name" value="UPF0225 PROTEIN SCO1677"/>
    <property type="match status" value="1"/>
</dbReference>
<dbReference type="Gene3D" id="3.10.450.50">
    <property type="match status" value="1"/>
</dbReference>
<accession>A0A343JBX9</accession>
<dbReference type="InterPro" id="IPR004027">
    <property type="entry name" value="SEC_C_motif"/>
</dbReference>
<evidence type="ECO:0000313" key="1">
    <source>
        <dbReference type="EMBL" id="ASW43037.1"/>
    </source>
</evidence>
<sequence length="375" mass="44255">MKDINKLQEEIVIKDAKKADKIWKELEKDKKLEYYLTMMTKEELLKIGYINKVKGLSSLKKQDLVVRIKDIILEKINHMLSNLDLERLEYLQEVLRHNGKKEYNPKEIINATYFRNRGILFTAVNNRKLFAVMPLEIFNLIKEKLDDNYKKKSKFNSEVINLISGLLYYYGVIECSTLKKLLEDNYEIYITEEELLDFILMGEEVGYDFQFEDNIIYHLDVDNPKELLSKINEFSLDYAKFDRKALLKVGKPDYIEENKQLIKLEKVLKELFIIDKEILKEEIEGFIIAIKNEVPIEDAADIFLQSYEIETEEERIILKGELEKIAWNVRKWTLKGRKMNEIEANSKTIVSSKNIGRNDKCPCGSNKKYKKCCGR</sequence>